<dbReference type="Proteomes" id="UP000319143">
    <property type="component" value="Unassembled WGS sequence"/>
</dbReference>
<dbReference type="AlphaFoldDB" id="A0A5C6CTR7"/>
<protein>
    <submittedName>
        <fullName evidence="1">Uncharacterized protein</fullName>
    </submittedName>
</protein>
<dbReference type="OrthoDB" id="1370639at2"/>
<dbReference type="EMBL" id="SJPV01000039">
    <property type="protein sequence ID" value="TWU26139.1"/>
    <property type="molecule type" value="Genomic_DNA"/>
</dbReference>
<evidence type="ECO:0000313" key="2">
    <source>
        <dbReference type="Proteomes" id="UP000319143"/>
    </source>
</evidence>
<gene>
    <name evidence="1" type="ORF">Poly41_70640</name>
</gene>
<keyword evidence="2" id="KW-1185">Reference proteome</keyword>
<proteinExistence type="predicted"/>
<comment type="caution">
    <text evidence="1">The sequence shown here is derived from an EMBL/GenBank/DDBJ whole genome shotgun (WGS) entry which is preliminary data.</text>
</comment>
<accession>A0A5C6CTR7</accession>
<organism evidence="1 2">
    <name type="scientific">Novipirellula artificiosorum</name>
    <dbReference type="NCBI Taxonomy" id="2528016"/>
    <lineage>
        <taxon>Bacteria</taxon>
        <taxon>Pseudomonadati</taxon>
        <taxon>Planctomycetota</taxon>
        <taxon>Planctomycetia</taxon>
        <taxon>Pirellulales</taxon>
        <taxon>Pirellulaceae</taxon>
        <taxon>Novipirellula</taxon>
    </lineage>
</organism>
<evidence type="ECO:0000313" key="1">
    <source>
        <dbReference type="EMBL" id="TWU26139.1"/>
    </source>
</evidence>
<dbReference type="RefSeq" id="WP_146531687.1">
    <property type="nucleotide sequence ID" value="NZ_SJPV01000039.1"/>
</dbReference>
<reference evidence="1 2" key="1">
    <citation type="submission" date="2019-02" db="EMBL/GenBank/DDBJ databases">
        <title>Deep-cultivation of Planctomycetes and their phenomic and genomic characterization uncovers novel biology.</title>
        <authorList>
            <person name="Wiegand S."/>
            <person name="Jogler M."/>
            <person name="Boedeker C."/>
            <person name="Pinto D."/>
            <person name="Vollmers J."/>
            <person name="Rivas-Marin E."/>
            <person name="Kohn T."/>
            <person name="Peeters S.H."/>
            <person name="Heuer A."/>
            <person name="Rast P."/>
            <person name="Oberbeckmann S."/>
            <person name="Bunk B."/>
            <person name="Jeske O."/>
            <person name="Meyerdierks A."/>
            <person name="Storesund J.E."/>
            <person name="Kallscheuer N."/>
            <person name="Luecker S."/>
            <person name="Lage O.M."/>
            <person name="Pohl T."/>
            <person name="Merkel B.J."/>
            <person name="Hornburger P."/>
            <person name="Mueller R.-W."/>
            <person name="Bruemmer F."/>
            <person name="Labrenz M."/>
            <person name="Spormann A.M."/>
            <person name="Op Den Camp H."/>
            <person name="Overmann J."/>
            <person name="Amann R."/>
            <person name="Jetten M.S.M."/>
            <person name="Mascher T."/>
            <person name="Medema M.H."/>
            <person name="Devos D.P."/>
            <person name="Kaster A.-K."/>
            <person name="Ovreas L."/>
            <person name="Rohde M."/>
            <person name="Galperin M.Y."/>
            <person name="Jogler C."/>
        </authorList>
    </citation>
    <scope>NUCLEOTIDE SEQUENCE [LARGE SCALE GENOMIC DNA]</scope>
    <source>
        <strain evidence="1 2">Poly41</strain>
    </source>
</reference>
<name>A0A5C6CTR7_9BACT</name>
<sequence length="187" mass="21773">MNVQIGDWVRTHSKGIWRIERAVPEHYEPRYKLSDQKQLYQGTLFLLKRLLNEKWKPAVETTAAHETMVKPLTKADFKKLQKCLADNDTILTEFDSATRPVDAMLNLGFALPRRSDYALFKREFEAAFSDPLANGATSDSILKVIAKSNFASYLGERPRDATLQFVSKDYEVRRRNLIYRQLKFHKF</sequence>